<feature type="region of interest" description="Disordered" evidence="1">
    <location>
        <begin position="874"/>
        <end position="893"/>
    </location>
</feature>
<feature type="region of interest" description="Disordered" evidence="1">
    <location>
        <begin position="651"/>
        <end position="782"/>
    </location>
</feature>
<feature type="compositionally biased region" description="Basic and acidic residues" evidence="1">
    <location>
        <begin position="153"/>
        <end position="167"/>
    </location>
</feature>
<feature type="compositionally biased region" description="Basic and acidic residues" evidence="1">
    <location>
        <begin position="651"/>
        <end position="660"/>
    </location>
</feature>
<dbReference type="PROSITE" id="PS50004">
    <property type="entry name" value="C2"/>
    <property type="match status" value="1"/>
</dbReference>
<dbReference type="CDD" id="cd08681">
    <property type="entry name" value="C2_fungal_Inn1p-like"/>
    <property type="match status" value="1"/>
</dbReference>
<dbReference type="SMART" id="SM00239">
    <property type="entry name" value="C2"/>
    <property type="match status" value="1"/>
</dbReference>
<feature type="compositionally biased region" description="Polar residues" evidence="1">
    <location>
        <begin position="836"/>
        <end position="845"/>
    </location>
</feature>
<dbReference type="InterPro" id="IPR035892">
    <property type="entry name" value="C2_domain_sf"/>
</dbReference>
<dbReference type="SUPFAM" id="SSF49562">
    <property type="entry name" value="C2 domain (Calcium/lipid-binding domain, CaLB)"/>
    <property type="match status" value="1"/>
</dbReference>
<feature type="compositionally biased region" description="Polar residues" evidence="1">
    <location>
        <begin position="365"/>
        <end position="374"/>
    </location>
</feature>
<feature type="compositionally biased region" description="Polar residues" evidence="1">
    <location>
        <begin position="799"/>
        <end position="813"/>
    </location>
</feature>
<feature type="region of interest" description="Disordered" evidence="1">
    <location>
        <begin position="153"/>
        <end position="501"/>
    </location>
</feature>
<feature type="compositionally biased region" description="Polar residues" evidence="1">
    <location>
        <begin position="724"/>
        <end position="734"/>
    </location>
</feature>
<dbReference type="PANTHER" id="PTHR47052">
    <property type="entry name" value="CONSERVED SERINE PROLINE-RICH PROTEIN (AFU_ORTHOLOGUE AFUA_2G01790)"/>
    <property type="match status" value="1"/>
</dbReference>
<feature type="compositionally biased region" description="Basic and acidic residues" evidence="1">
    <location>
        <begin position="236"/>
        <end position="245"/>
    </location>
</feature>
<evidence type="ECO:0000256" key="1">
    <source>
        <dbReference type="SAM" id="MobiDB-lite"/>
    </source>
</evidence>
<feature type="compositionally biased region" description="Polar residues" evidence="1">
    <location>
        <begin position="514"/>
        <end position="529"/>
    </location>
</feature>
<feature type="domain" description="C2" evidence="2">
    <location>
        <begin position="10"/>
        <end position="129"/>
    </location>
</feature>
<dbReference type="PANTHER" id="PTHR47052:SF3">
    <property type="entry name" value="INGRESSION PROTEIN 1"/>
    <property type="match status" value="1"/>
</dbReference>
<organism evidence="3 4">
    <name type="scientific">Exophiala sideris</name>
    <dbReference type="NCBI Taxonomy" id="1016849"/>
    <lineage>
        <taxon>Eukaryota</taxon>
        <taxon>Fungi</taxon>
        <taxon>Dikarya</taxon>
        <taxon>Ascomycota</taxon>
        <taxon>Pezizomycotina</taxon>
        <taxon>Eurotiomycetes</taxon>
        <taxon>Chaetothyriomycetidae</taxon>
        <taxon>Chaetothyriales</taxon>
        <taxon>Herpotrichiellaceae</taxon>
        <taxon>Exophiala</taxon>
    </lineage>
</organism>
<gene>
    <name evidence="3" type="ORF">PV11_04368</name>
</gene>
<dbReference type="EMBL" id="KN846952">
    <property type="protein sequence ID" value="KIV82245.1"/>
    <property type="molecule type" value="Genomic_DNA"/>
</dbReference>
<feature type="compositionally biased region" description="Low complexity" evidence="1">
    <location>
        <begin position="735"/>
        <end position="756"/>
    </location>
</feature>
<accession>A0A0D1W0J2</accession>
<feature type="compositionally biased region" description="Basic and acidic residues" evidence="1">
    <location>
        <begin position="213"/>
        <end position="222"/>
    </location>
</feature>
<feature type="compositionally biased region" description="Basic and acidic residues" evidence="1">
    <location>
        <begin position="686"/>
        <end position="708"/>
    </location>
</feature>
<dbReference type="AlphaFoldDB" id="A0A0D1W0J2"/>
<protein>
    <recommendedName>
        <fullName evidence="2">C2 domain-containing protein</fullName>
    </recommendedName>
</protein>
<evidence type="ECO:0000259" key="2">
    <source>
        <dbReference type="PROSITE" id="PS50004"/>
    </source>
</evidence>
<dbReference type="HOGENOM" id="CLU_008050_0_0_1"/>
<dbReference type="Gene3D" id="2.60.40.150">
    <property type="entry name" value="C2 domain"/>
    <property type="match status" value="1"/>
</dbReference>
<dbReference type="OrthoDB" id="270970at2759"/>
<feature type="region of interest" description="Disordered" evidence="1">
    <location>
        <begin position="514"/>
        <end position="631"/>
    </location>
</feature>
<reference evidence="3 4" key="1">
    <citation type="submission" date="2015-01" db="EMBL/GenBank/DDBJ databases">
        <title>The Genome Sequence of Exophiala sideris CBS121828.</title>
        <authorList>
            <consortium name="The Broad Institute Genomics Platform"/>
            <person name="Cuomo C."/>
            <person name="de Hoog S."/>
            <person name="Gorbushina A."/>
            <person name="Stielow B."/>
            <person name="Teixiera M."/>
            <person name="Abouelleil A."/>
            <person name="Chapman S.B."/>
            <person name="Priest M."/>
            <person name="Young S.K."/>
            <person name="Wortman J."/>
            <person name="Nusbaum C."/>
            <person name="Birren B."/>
        </authorList>
    </citation>
    <scope>NUCLEOTIDE SEQUENCE [LARGE SCALE GENOMIC DNA]</scope>
    <source>
        <strain evidence="3 4">CBS 121828</strain>
    </source>
</reference>
<dbReference type="InterPro" id="IPR000008">
    <property type="entry name" value="C2_dom"/>
</dbReference>
<feature type="compositionally biased region" description="Polar residues" evidence="1">
    <location>
        <begin position="465"/>
        <end position="501"/>
    </location>
</feature>
<sequence>MATKSRALNAAHTAGIFADMTLDGPEIGTLVAVVDRAKNLPNRKTMGKQDPYCAMRLGKEAKKTGTDRRGGQTPKWDQELRFIVHDSPDYYKLKCSIFNDDKKTDMIGEAWIDLREVIVPGGGQNDLWHQLNFKGKYAGDVRVELTYYDTRPRPDVSERMRQREKSRSSTGDGTSNSLGSRQLGPREIKRRPLPPGPGGYSAPVSASYTPERIPSEESRDSWNDQIQIPPRPPKQRMPETPDDVGHGLPIQDLPDPYDLSPEPELSHEQRRPSYDYYNQPGRQSSPQDSFLYNTPDPYEQRPLPPTQTQSSPAYLPQAKSVNEAQHIPSPHSPHDAIDQTLYQSSPPSRTTPQATPPRPAQTQTWQGRTSTSPTKHAVYRDSPLRHSISQHDMLPHEQSIPDARFDEDVPPPPPAHRASIPRVPMVSASPHHSPYGQVAPRTPVKYGSVEERSPLQRLEREYDSSHLTSPPSQNLQRQSPSTQFLQGSLNKSSPSEFAQSGGQALYTAYSENMTQSRPVSARYTRQSFGHAQGGAETAQQSYGDFREDFGRSPGYGPPRRAQTFDDYGSSERQAHSSDPVIVRPRAISPTSSHTIPRKSVTPTTPVTPDSQRRLSEIPYSPDSYDMLNTGTSPIGELGSYVTPEAAKEVARQREVDKLREQGPIIGNDGRVIDPSDHLPANTWAPEPERKNRKPEHVIKIRTREEVRMQHGGGSFPVPARPHSMPTSPYHATSNAPVSSPYQASPSASALPSSPQADPGSGRNRLRKTMPSRPLPVQPYPHAQTSPAIVTLPQEEVRPSPSSQQRYTIGSSPASGPPNRPPLAEYQSPAVDDYNPYRQNYPTTPTKPAVHTSGYPDHGYGVENSLALELSTIDIGPSRTGRTSLRPARGYPAY</sequence>
<dbReference type="InterPro" id="IPR037791">
    <property type="entry name" value="C2_fungal_Inn1"/>
</dbReference>
<dbReference type="STRING" id="1016849.A0A0D1W0J2"/>
<dbReference type="Proteomes" id="UP000053599">
    <property type="component" value="Unassembled WGS sequence"/>
</dbReference>
<feature type="compositionally biased region" description="Polar residues" evidence="1">
    <location>
        <begin position="280"/>
        <end position="292"/>
    </location>
</feature>
<evidence type="ECO:0000313" key="4">
    <source>
        <dbReference type="Proteomes" id="UP000053599"/>
    </source>
</evidence>
<evidence type="ECO:0000313" key="3">
    <source>
        <dbReference type="EMBL" id="KIV82245.1"/>
    </source>
</evidence>
<feature type="compositionally biased region" description="Basic and acidic residues" evidence="1">
    <location>
        <begin position="264"/>
        <end position="273"/>
    </location>
</feature>
<proteinExistence type="predicted"/>
<dbReference type="Pfam" id="PF00168">
    <property type="entry name" value="C2"/>
    <property type="match status" value="1"/>
</dbReference>
<name>A0A0D1W0J2_9EURO</name>
<feature type="compositionally biased region" description="Basic and acidic residues" evidence="1">
    <location>
        <begin position="448"/>
        <end position="464"/>
    </location>
</feature>
<feature type="compositionally biased region" description="Polar residues" evidence="1">
    <location>
        <begin position="168"/>
        <end position="180"/>
    </location>
</feature>
<feature type="region of interest" description="Disordered" evidence="1">
    <location>
        <begin position="795"/>
        <end position="859"/>
    </location>
</feature>
<feature type="compositionally biased region" description="Low complexity" evidence="1">
    <location>
        <begin position="343"/>
        <end position="353"/>
    </location>
</feature>
<dbReference type="InterPro" id="IPR052981">
    <property type="entry name" value="Ingression_C2_domain"/>
</dbReference>